<dbReference type="EMBL" id="LR796235">
    <property type="protein sequence ID" value="CAB4129808.1"/>
    <property type="molecule type" value="Genomic_DNA"/>
</dbReference>
<gene>
    <name evidence="2" type="ORF">UFOVP117_109</name>
</gene>
<accession>A0A6J5L4V7</accession>
<organism evidence="2">
    <name type="scientific">uncultured Caudovirales phage</name>
    <dbReference type="NCBI Taxonomy" id="2100421"/>
    <lineage>
        <taxon>Viruses</taxon>
        <taxon>Duplodnaviria</taxon>
        <taxon>Heunggongvirae</taxon>
        <taxon>Uroviricota</taxon>
        <taxon>Caudoviricetes</taxon>
        <taxon>Peduoviridae</taxon>
        <taxon>Maltschvirus</taxon>
        <taxon>Maltschvirus maltsch</taxon>
    </lineage>
</organism>
<name>A0A6J5L4V7_9CAUD</name>
<evidence type="ECO:0000313" key="2">
    <source>
        <dbReference type="EMBL" id="CAB4129808.1"/>
    </source>
</evidence>
<keyword evidence="2" id="KW-0255">Endonuclease</keyword>
<keyword evidence="1" id="KW-0175">Coiled coil</keyword>
<reference evidence="2" key="1">
    <citation type="submission" date="2020-04" db="EMBL/GenBank/DDBJ databases">
        <authorList>
            <person name="Chiriac C."/>
            <person name="Salcher M."/>
            <person name="Ghai R."/>
            <person name="Kavagutti S V."/>
        </authorList>
    </citation>
    <scope>NUCLEOTIDE SEQUENCE</scope>
</reference>
<evidence type="ECO:0000256" key="1">
    <source>
        <dbReference type="SAM" id="Coils"/>
    </source>
</evidence>
<sequence>MGKICSKCSVEKDLCEFHNFVHSKDGKKSICKICISKKNKTPEEKLKENKRRYEWVKNNKEKILKYRKTSYEKHKNSILKKNKEWKLKNIEQYKKISKEYREQNKEKLKTFKKEYREKNRDKILNLTREWIKKNQESHQKKKKEYRESEQGLLKKRENYHKNKNNNKHIIIWRTILNNTFKRIGTKKQDKTIELLGYSAIELKEHIEKLFVEGMSWENHGEWHIDHIKPVSKFDKTEKISIINSLDNLQPLWAVDNLKKSNKIIN</sequence>
<proteinExistence type="predicted"/>
<feature type="coiled-coil region" evidence="1">
    <location>
        <begin position="90"/>
        <end position="121"/>
    </location>
</feature>
<keyword evidence="2" id="KW-0378">Hydrolase</keyword>
<dbReference type="GO" id="GO:0004519">
    <property type="term" value="F:endonuclease activity"/>
    <property type="evidence" value="ECO:0007669"/>
    <property type="project" value="UniProtKB-KW"/>
</dbReference>
<protein>
    <submittedName>
        <fullName evidence="2">HNH endonuclease</fullName>
    </submittedName>
</protein>
<keyword evidence="2" id="KW-0540">Nuclease</keyword>